<evidence type="ECO:0000256" key="2">
    <source>
        <dbReference type="ARBA" id="ARBA00022630"/>
    </source>
</evidence>
<dbReference type="SUPFAM" id="SSF51735">
    <property type="entry name" value="NAD(P)-binding Rossmann-fold domains"/>
    <property type="match status" value="1"/>
</dbReference>
<protein>
    <recommendedName>
        <fullName evidence="5">FAD-binding PCMH-type domain-containing protein</fullName>
    </recommendedName>
</protein>
<dbReference type="GO" id="GO:0016491">
    <property type="term" value="F:oxidoreductase activity"/>
    <property type="evidence" value="ECO:0007669"/>
    <property type="project" value="UniProtKB-KW"/>
</dbReference>
<dbReference type="PANTHER" id="PTHR42973">
    <property type="entry name" value="BINDING OXIDOREDUCTASE, PUTATIVE (AFU_ORTHOLOGUE AFUA_1G17690)-RELATED"/>
    <property type="match status" value="1"/>
</dbReference>
<dbReference type="InterPro" id="IPR008030">
    <property type="entry name" value="NmrA-like"/>
</dbReference>
<feature type="domain" description="FAD-binding PCMH-type" evidence="5">
    <location>
        <begin position="373"/>
        <end position="544"/>
    </location>
</feature>
<dbReference type="Gene3D" id="3.30.43.10">
    <property type="entry name" value="Uridine Diphospho-n-acetylenolpyruvylglucosamine Reductase, domain 2"/>
    <property type="match status" value="1"/>
</dbReference>
<dbReference type="Proteomes" id="UP000649114">
    <property type="component" value="Unassembled WGS sequence"/>
</dbReference>
<evidence type="ECO:0000256" key="4">
    <source>
        <dbReference type="ARBA" id="ARBA00023002"/>
    </source>
</evidence>
<evidence type="ECO:0000313" key="7">
    <source>
        <dbReference type="Proteomes" id="UP000649114"/>
    </source>
</evidence>
<dbReference type="PROSITE" id="PS51387">
    <property type="entry name" value="FAD_PCMH"/>
    <property type="match status" value="1"/>
</dbReference>
<dbReference type="SUPFAM" id="SSF56176">
    <property type="entry name" value="FAD-binding/transporter-associated domain-like"/>
    <property type="match status" value="1"/>
</dbReference>
<keyword evidence="4" id="KW-0560">Oxidoreductase</keyword>
<dbReference type="InterPro" id="IPR050416">
    <property type="entry name" value="FAD-linked_Oxidoreductase"/>
</dbReference>
<evidence type="ECO:0000259" key="5">
    <source>
        <dbReference type="PROSITE" id="PS51387"/>
    </source>
</evidence>
<sequence length="805" mass="88710">MSAEPKAIAVYGATGTQGTAVSLSLLQSKQNFVVRAITRNPQSPKAQALARLGAQVVKADGFNDDEMLAALSGAWGFWLNTHHHDPALLTPEGPDDEAFGKRLVGLAAEAGVKVFIYSTCESPAQFTYNKAPVPGMDGKNRVEMFARSFKEFDSVIGAFPGWYMENFLDEEYVSCFGGFPSVPDAEGYLSFHSPRWGGDGKVQFISVTDDFGEMVHGMFLNPAKWKNKTIQCFSDTFTYDDMAKIFTEVTGKRARYVPMGSYKAFPTHGSTVLEEVQDVFRYAQANDGWFFGNPDNIEDGRALKEAARKDKGLPVEPLISVKQGNLQFLYRLVFAALRRMAFQLLRAQLDGHATVVFPGDQDWDDSVKRWSAIGFRRPGVVVLPADIQGIARTVRYAKDHKLDLAVQGGGHSSNTSSSTDGGILLNLGPMNRVSVDTSTQTVTVQGGATWADVARETAKYQLAVNGGTTGQVGVGGLTLRGGFGFLTPQHGVTLDTLLAAKVVTAEGIEWQVSNKEHSDLFWAIRGAGPNFAVVAEFTFQGYPQPNLVWSGLRIHASSEVSKVVEALNQALVHPQRKAAAQCILCLSPEDEKTPSVTTIIFFNGSEEEGRRHFAQLLEVECIKDDIKMRSYAETIGIWDQLTPPGGRKRELGIQMTLPPRIAFASELMDKFSDKLTKEPDLAKSDFEIDYLDPTQICRTPITETAFPTRIHDLLHATLMLQWTDAAKDEDFLSWGRSIQKMCENELTNQGHKLAHTVSNYNGYTQEMKVAAADMFGVNAERLLHVKAKYDPANIFNKLNPLDQEL</sequence>
<keyword evidence="2" id="KW-0285">Flavoprotein</keyword>
<dbReference type="Gene3D" id="3.30.465.10">
    <property type="match status" value="1"/>
</dbReference>
<comment type="caution">
    <text evidence="6">The sequence shown here is derived from an EMBL/GenBank/DDBJ whole genome shotgun (WGS) entry which is preliminary data.</text>
</comment>
<reference evidence="6" key="1">
    <citation type="journal article" date="2020" name="bioRxiv">
        <title>Genomic and phenotypic heterogeneity of clinical isolates of the human pathogens Aspergillus fumigatus, Aspergillus lentulus and Aspergillus fumigatiaffinis.</title>
        <authorList>
            <person name="dos Santos R.A.C."/>
            <person name="Steenwyk J.L."/>
            <person name="Rivero-Menendez O."/>
            <person name="Mead M.E."/>
            <person name="Silva L.P."/>
            <person name="Bastos R.W."/>
            <person name="Alastruey-Izquierdo A."/>
            <person name="Goldman G.H."/>
            <person name="Rokas A."/>
        </authorList>
    </citation>
    <scope>NUCLEOTIDE SEQUENCE</scope>
    <source>
        <strain evidence="6">CNM-CM8927</strain>
    </source>
</reference>
<dbReference type="Gene3D" id="3.40.462.20">
    <property type="match status" value="1"/>
</dbReference>
<dbReference type="AlphaFoldDB" id="A0AAN5YWV9"/>
<dbReference type="Gene3D" id="3.90.25.10">
    <property type="entry name" value="UDP-galactose 4-epimerase, domain 1"/>
    <property type="match status" value="1"/>
</dbReference>
<gene>
    <name evidence="6" type="ORF">CNMCM8927_007497</name>
</gene>
<dbReference type="Pfam" id="PF01565">
    <property type="entry name" value="FAD_binding_4"/>
    <property type="match status" value="1"/>
</dbReference>
<dbReference type="CDD" id="cd05251">
    <property type="entry name" value="NmrA_like_SDR_a"/>
    <property type="match status" value="1"/>
</dbReference>
<dbReference type="EMBL" id="JAAAPU010000005">
    <property type="protein sequence ID" value="KAF4209130.1"/>
    <property type="molecule type" value="Genomic_DNA"/>
</dbReference>
<comment type="similarity">
    <text evidence="1">Belongs to the oxygen-dependent FAD-linked oxidoreductase family.</text>
</comment>
<evidence type="ECO:0000256" key="3">
    <source>
        <dbReference type="ARBA" id="ARBA00022827"/>
    </source>
</evidence>
<keyword evidence="3" id="KW-0274">FAD</keyword>
<name>A0AAN5YWV9_ASPLE</name>
<dbReference type="PANTHER" id="PTHR42973:SF52">
    <property type="entry name" value="FAD BINDING DOMAIN PROTEIN (AFU_ORTHOLOGUE AFUA_2G00730)"/>
    <property type="match status" value="1"/>
</dbReference>
<dbReference type="InterPro" id="IPR016169">
    <property type="entry name" value="FAD-bd_PCMH_sub2"/>
</dbReference>
<dbReference type="InterPro" id="IPR016167">
    <property type="entry name" value="FAD-bd_PCMH_sub1"/>
</dbReference>
<evidence type="ECO:0000256" key="1">
    <source>
        <dbReference type="ARBA" id="ARBA00005466"/>
    </source>
</evidence>
<evidence type="ECO:0000313" key="6">
    <source>
        <dbReference type="EMBL" id="KAF4209130.1"/>
    </source>
</evidence>
<dbReference type="InterPro" id="IPR016166">
    <property type="entry name" value="FAD-bd_PCMH"/>
</dbReference>
<dbReference type="Gene3D" id="3.40.50.720">
    <property type="entry name" value="NAD(P)-binding Rossmann-like Domain"/>
    <property type="match status" value="1"/>
</dbReference>
<proteinExistence type="inferred from homology"/>
<dbReference type="InterPro" id="IPR036291">
    <property type="entry name" value="NAD(P)-bd_dom_sf"/>
</dbReference>
<dbReference type="GO" id="GO:0071949">
    <property type="term" value="F:FAD binding"/>
    <property type="evidence" value="ECO:0007669"/>
    <property type="project" value="InterPro"/>
</dbReference>
<organism evidence="6 7">
    <name type="scientific">Aspergillus lentulus</name>
    <dbReference type="NCBI Taxonomy" id="293939"/>
    <lineage>
        <taxon>Eukaryota</taxon>
        <taxon>Fungi</taxon>
        <taxon>Dikarya</taxon>
        <taxon>Ascomycota</taxon>
        <taxon>Pezizomycotina</taxon>
        <taxon>Eurotiomycetes</taxon>
        <taxon>Eurotiomycetidae</taxon>
        <taxon>Eurotiales</taxon>
        <taxon>Aspergillaceae</taxon>
        <taxon>Aspergillus</taxon>
        <taxon>Aspergillus subgen. Fumigati</taxon>
    </lineage>
</organism>
<reference evidence="6" key="2">
    <citation type="submission" date="2020-04" db="EMBL/GenBank/DDBJ databases">
        <authorList>
            <person name="Santos R.A.C."/>
            <person name="Steenwyk J.L."/>
            <person name="Rivero-Menendez O."/>
            <person name="Mead M.E."/>
            <person name="Silva L.P."/>
            <person name="Bastos R.W."/>
            <person name="Alastruey-Izquierdo A."/>
            <person name="Goldman G.H."/>
            <person name="Rokas A."/>
        </authorList>
    </citation>
    <scope>NUCLEOTIDE SEQUENCE</scope>
    <source>
        <strain evidence="6">CNM-CM8927</strain>
    </source>
</reference>
<dbReference type="InterPro" id="IPR012951">
    <property type="entry name" value="BBE"/>
</dbReference>
<accession>A0AAN5YWV9</accession>
<dbReference type="Pfam" id="PF08031">
    <property type="entry name" value="BBE"/>
    <property type="match status" value="1"/>
</dbReference>
<dbReference type="Pfam" id="PF05368">
    <property type="entry name" value="NmrA"/>
    <property type="match status" value="1"/>
</dbReference>
<dbReference type="InterPro" id="IPR006094">
    <property type="entry name" value="Oxid_FAD_bind_N"/>
</dbReference>
<dbReference type="InterPro" id="IPR036318">
    <property type="entry name" value="FAD-bd_PCMH-like_sf"/>
</dbReference>